<proteinExistence type="predicted"/>
<evidence type="ECO:0008006" key="9">
    <source>
        <dbReference type="Google" id="ProtNLM"/>
    </source>
</evidence>
<dbReference type="Gene3D" id="1.20.1250.20">
    <property type="entry name" value="MFS general substrate transporter like domains"/>
    <property type="match status" value="2"/>
</dbReference>
<evidence type="ECO:0000313" key="7">
    <source>
        <dbReference type="EMBL" id="ETD22183.1"/>
    </source>
</evidence>
<keyword evidence="5 6" id="KW-0472">Membrane</keyword>
<dbReference type="RefSeq" id="WP_023928744.1">
    <property type="nucleotide sequence ID" value="NZ_KI669456.1"/>
</dbReference>
<dbReference type="Proteomes" id="UP000018731">
    <property type="component" value="Unassembled WGS sequence"/>
</dbReference>
<keyword evidence="8" id="KW-1185">Reference proteome</keyword>
<dbReference type="HOGENOM" id="CLU_634250_0_0_7"/>
<keyword evidence="2" id="KW-0813">Transport</keyword>
<organism evidence="7 8">
    <name type="scientific">Helicobacter macacae MIT 99-5501</name>
    <dbReference type="NCBI Taxonomy" id="1357400"/>
    <lineage>
        <taxon>Bacteria</taxon>
        <taxon>Pseudomonadati</taxon>
        <taxon>Campylobacterota</taxon>
        <taxon>Epsilonproteobacteria</taxon>
        <taxon>Campylobacterales</taxon>
        <taxon>Helicobacteraceae</taxon>
        <taxon>Helicobacter</taxon>
    </lineage>
</organism>
<protein>
    <recommendedName>
        <fullName evidence="9">Major facilitator superfamily (MFS) profile domain-containing protein</fullName>
    </recommendedName>
</protein>
<comment type="subcellular location">
    <subcellularLocation>
        <location evidence="1">Membrane</location>
        <topology evidence="1">Multi-pass membrane protein</topology>
    </subcellularLocation>
</comment>
<feature type="transmembrane region" description="Helical" evidence="6">
    <location>
        <begin position="162"/>
        <end position="183"/>
    </location>
</feature>
<evidence type="ECO:0000313" key="8">
    <source>
        <dbReference type="Proteomes" id="UP000018731"/>
    </source>
</evidence>
<dbReference type="AlphaFoldDB" id="V8C469"/>
<dbReference type="GO" id="GO:0022857">
    <property type="term" value="F:transmembrane transporter activity"/>
    <property type="evidence" value="ECO:0007669"/>
    <property type="project" value="InterPro"/>
</dbReference>
<dbReference type="SUPFAM" id="SSF103473">
    <property type="entry name" value="MFS general substrate transporter"/>
    <property type="match status" value="1"/>
</dbReference>
<feature type="transmembrane region" description="Helical" evidence="6">
    <location>
        <begin position="97"/>
        <end position="120"/>
    </location>
</feature>
<feature type="transmembrane region" description="Helical" evidence="6">
    <location>
        <begin position="7"/>
        <end position="29"/>
    </location>
</feature>
<dbReference type="eggNOG" id="COG2814">
    <property type="taxonomic scope" value="Bacteria"/>
</dbReference>
<name>V8C469_9HELI</name>
<accession>V8C469</accession>
<dbReference type="InterPro" id="IPR036259">
    <property type="entry name" value="MFS_trans_sf"/>
</dbReference>
<feature type="transmembrane region" description="Helical" evidence="6">
    <location>
        <begin position="70"/>
        <end position="91"/>
    </location>
</feature>
<dbReference type="PATRIC" id="fig|1357400.3.peg.2592"/>
<dbReference type="InterPro" id="IPR004752">
    <property type="entry name" value="AmpG_permease/AT-1"/>
</dbReference>
<feature type="transmembrane region" description="Helical" evidence="6">
    <location>
        <begin position="350"/>
        <end position="371"/>
    </location>
</feature>
<dbReference type="STRING" id="1357400.HMPREF2086_01910"/>
<dbReference type="InterPro" id="IPR011701">
    <property type="entry name" value="MFS"/>
</dbReference>
<evidence type="ECO:0000256" key="4">
    <source>
        <dbReference type="ARBA" id="ARBA00022989"/>
    </source>
</evidence>
<keyword evidence="4 6" id="KW-1133">Transmembrane helix</keyword>
<feature type="transmembrane region" description="Helical" evidence="6">
    <location>
        <begin position="41"/>
        <end position="58"/>
    </location>
</feature>
<evidence type="ECO:0000256" key="2">
    <source>
        <dbReference type="ARBA" id="ARBA00022448"/>
    </source>
</evidence>
<evidence type="ECO:0000256" key="1">
    <source>
        <dbReference type="ARBA" id="ARBA00004141"/>
    </source>
</evidence>
<feature type="transmembrane region" description="Helical" evidence="6">
    <location>
        <begin position="307"/>
        <end position="329"/>
    </location>
</feature>
<feature type="transmembrane region" description="Helical" evidence="6">
    <location>
        <begin position="248"/>
        <end position="272"/>
    </location>
</feature>
<feature type="transmembrane region" description="Helical" evidence="6">
    <location>
        <begin position="132"/>
        <end position="156"/>
    </location>
</feature>
<evidence type="ECO:0000256" key="3">
    <source>
        <dbReference type="ARBA" id="ARBA00022692"/>
    </source>
</evidence>
<reference evidence="7 8" key="1">
    <citation type="journal article" date="2014" name="Genome Announc.">
        <title>Draft genome sequences of six enterohepatic helicobacter species isolated from humans and one from rhesus macaques.</title>
        <authorList>
            <person name="Shen Z."/>
            <person name="Sheh A."/>
            <person name="Young S.K."/>
            <person name="Abouelliel A."/>
            <person name="Ward D.V."/>
            <person name="Earl A.M."/>
            <person name="Fox J.G."/>
        </authorList>
    </citation>
    <scope>NUCLEOTIDE SEQUENCE [LARGE SCALE GENOMIC DNA]</scope>
    <source>
        <strain evidence="7 8">MIT 99-5501</strain>
    </source>
</reference>
<feature type="transmembrane region" description="Helical" evidence="6">
    <location>
        <begin position="281"/>
        <end position="301"/>
    </location>
</feature>
<feature type="transmembrane region" description="Helical" evidence="6">
    <location>
        <begin position="407"/>
        <end position="427"/>
    </location>
</feature>
<dbReference type="Pfam" id="PF07690">
    <property type="entry name" value="MFS_1"/>
    <property type="match status" value="1"/>
</dbReference>
<comment type="caution">
    <text evidence="7">The sequence shown here is derived from an EMBL/GenBank/DDBJ whole genome shotgun (WGS) entry which is preliminary data.</text>
</comment>
<feature type="transmembrane region" description="Helical" evidence="6">
    <location>
        <begin position="218"/>
        <end position="242"/>
    </location>
</feature>
<evidence type="ECO:0000256" key="6">
    <source>
        <dbReference type="SAM" id="Phobius"/>
    </source>
</evidence>
<dbReference type="OrthoDB" id="5330135at2"/>
<keyword evidence="3 6" id="KW-0812">Transmembrane</keyword>
<dbReference type="GO" id="GO:0016020">
    <property type="term" value="C:membrane"/>
    <property type="evidence" value="ECO:0007669"/>
    <property type="project" value="UniProtKB-SubCell"/>
</dbReference>
<evidence type="ECO:0000256" key="5">
    <source>
        <dbReference type="ARBA" id="ARBA00023136"/>
    </source>
</evidence>
<gene>
    <name evidence="7" type="ORF">HMPREF2086_01910</name>
</gene>
<sequence length="432" mass="46415">MQIYAISFGVYGVVSVFTLMIYGALPAIAAKNGLPPQQISLLYLSMIPFMLSFFYSGLVESYRKKHPRNFKLLCLTLGAVSTLGFVLLGAVCAPSDILLMSVVFVAMCLFGACAIISLNAIAIEQTSADKKVALNTIMLLASGVGGVLGIVLALFVYEEFGFSVACYAMAICVGVLCVPFVLMNSSGKYGNIKSSAEHTKSVNSILTTIKTPRLWWQLGFLCACMLPITLANTTSTMLLVYIGFSLQVVGIFSAILNCATMFVGSPLAYFFIRILGFRRAFIALLGFCVVVFVGLVLNIWLWQNHAFIVLGLAGVSVYFCALFVFAYSLGMRWCEGSTQSGVDFSFLRSAENACFVIGGVVASQILGIFIAQEKLDFLSSHSSDFIGFSLCEVLGKSGIESSVANGYGVLFCASLLFAIIALGITMCNKKIA</sequence>
<dbReference type="PANTHER" id="PTHR12778">
    <property type="entry name" value="SOLUTE CARRIER FAMILY 33 ACETYL-COA TRANSPORTER -RELATED"/>
    <property type="match status" value="1"/>
</dbReference>
<dbReference type="PANTHER" id="PTHR12778:SF10">
    <property type="entry name" value="MAJOR FACILITATOR SUPERFAMILY DOMAIN-CONTAINING PROTEIN 3"/>
    <property type="match status" value="1"/>
</dbReference>
<dbReference type="EMBL" id="AZJI01000010">
    <property type="protein sequence ID" value="ETD22183.1"/>
    <property type="molecule type" value="Genomic_DNA"/>
</dbReference>